<dbReference type="EMBL" id="CP058629">
    <property type="protein sequence ID" value="QLG90047.1"/>
    <property type="molecule type" value="Genomic_DNA"/>
</dbReference>
<reference evidence="1 2" key="1">
    <citation type="submission" date="2020-07" db="EMBL/GenBank/DDBJ databases">
        <title>Complete genome sequence of Chitinibacter sp. 2T18.</title>
        <authorList>
            <person name="Bae J.-W."/>
            <person name="Choi J.-W."/>
        </authorList>
    </citation>
    <scope>NUCLEOTIDE SEQUENCE [LARGE SCALE GENOMIC DNA]</scope>
    <source>
        <strain evidence="1 2">2T18</strain>
        <plasmid evidence="1 2">unnamed3</plasmid>
    </source>
</reference>
<sequence>MTDPVVWHALHRLADYPVLDALAREGTKAIKLDGRACRYIYEAALPRIDWQAVLPSERAFMLLLGIEVRP</sequence>
<dbReference type="KEGG" id="chiz:HQ393_17165"/>
<gene>
    <name evidence="1" type="ORF">HQ393_17165</name>
</gene>
<keyword evidence="1" id="KW-0614">Plasmid</keyword>
<dbReference type="AlphaFoldDB" id="A0A7H9BN23"/>
<evidence type="ECO:0000313" key="2">
    <source>
        <dbReference type="Proteomes" id="UP000509597"/>
    </source>
</evidence>
<accession>A0A7H9BN23</accession>
<dbReference type="RefSeq" id="WP_179358566.1">
    <property type="nucleotide sequence ID" value="NZ_CP058629.1"/>
</dbReference>
<dbReference type="Proteomes" id="UP000509597">
    <property type="component" value="Plasmid unnamed3"/>
</dbReference>
<name>A0A7H9BN23_9NEIS</name>
<protein>
    <submittedName>
        <fullName evidence="1">Uncharacterized protein</fullName>
    </submittedName>
</protein>
<organism evidence="1 2">
    <name type="scientific">Chitinibacter bivalviorum</name>
    <dbReference type="NCBI Taxonomy" id="2739434"/>
    <lineage>
        <taxon>Bacteria</taxon>
        <taxon>Pseudomonadati</taxon>
        <taxon>Pseudomonadota</taxon>
        <taxon>Betaproteobacteria</taxon>
        <taxon>Neisseriales</taxon>
        <taxon>Chitinibacteraceae</taxon>
        <taxon>Chitinibacter</taxon>
    </lineage>
</organism>
<evidence type="ECO:0000313" key="1">
    <source>
        <dbReference type="EMBL" id="QLG90047.1"/>
    </source>
</evidence>
<proteinExistence type="predicted"/>
<geneLocation type="plasmid" evidence="1 2">
    <name>unnamed3</name>
</geneLocation>
<keyword evidence="2" id="KW-1185">Reference proteome</keyword>